<proteinExistence type="predicted"/>
<comment type="caution">
    <text evidence="2">The sequence shown here is derived from an EMBL/GenBank/DDBJ whole genome shotgun (WGS) entry which is preliminary data.</text>
</comment>
<feature type="region of interest" description="Disordered" evidence="1">
    <location>
        <begin position="1"/>
        <end position="34"/>
    </location>
</feature>
<dbReference type="GO" id="GO:0003676">
    <property type="term" value="F:nucleic acid binding"/>
    <property type="evidence" value="ECO:0007669"/>
    <property type="project" value="InterPro"/>
</dbReference>
<evidence type="ECO:0000313" key="2">
    <source>
        <dbReference type="EMBL" id="KAK4539703.1"/>
    </source>
</evidence>
<dbReference type="Gene3D" id="3.30.420.10">
    <property type="entry name" value="Ribonuclease H-like superfamily/Ribonuclease H"/>
    <property type="match status" value="1"/>
</dbReference>
<sequence length="350" mass="38586">MARRKFPAADSSPPVVKANEEAQSRRTASTESQSTAITAAATVFTSHGSAGALSSRTPSPNIPVVVSKKPYVCRATQTTPRFDLLLPGQPVALDIEFQTYLPIGSPKWIQRLGRVALINTQRQTILDVYCYYPNEQGVRKDVPPRRFNVSRADLMKQHGAMHAQTVEKWVAEIVKRRTVVVHDGRGDLTAFQYEKDAFKDSKIVDTQQMYYHLTRNHTPSLALFEDDDATMLLFLKRFPNAFDHEAAQAKVRDECAAAHAGAASDGHAVETTTTGPARADNDRKRFRNCRNNYKRSANLINGAAHRAATDKAKRTTDANDAKGAEGFKLSIEDDAAFPALGAMAPGMSRR</sequence>
<dbReference type="EMBL" id="JAVFHQ010000085">
    <property type="protein sequence ID" value="KAK4539703.1"/>
    <property type="molecule type" value="Genomic_DNA"/>
</dbReference>
<reference evidence="2 3" key="1">
    <citation type="submission" date="2021-11" db="EMBL/GenBank/DDBJ databases">
        <title>Black yeast isolated from Biological Soil Crust.</title>
        <authorList>
            <person name="Kurbessoian T."/>
        </authorList>
    </citation>
    <scope>NUCLEOTIDE SEQUENCE [LARGE SCALE GENOMIC DNA]</scope>
    <source>
        <strain evidence="2 3">CCFEE 5522</strain>
    </source>
</reference>
<dbReference type="AlphaFoldDB" id="A0AAV9J4T6"/>
<evidence type="ECO:0000256" key="1">
    <source>
        <dbReference type="SAM" id="MobiDB-lite"/>
    </source>
</evidence>
<accession>A0AAV9J4T6</accession>
<dbReference type="InterPro" id="IPR036397">
    <property type="entry name" value="RNaseH_sf"/>
</dbReference>
<name>A0AAV9J4T6_9PEZI</name>
<protein>
    <recommendedName>
        <fullName evidence="4">Exonuclease domain-containing protein</fullName>
    </recommendedName>
</protein>
<evidence type="ECO:0008006" key="4">
    <source>
        <dbReference type="Google" id="ProtNLM"/>
    </source>
</evidence>
<organism evidence="2 3">
    <name type="scientific">Oleoguttula mirabilis</name>
    <dbReference type="NCBI Taxonomy" id="1507867"/>
    <lineage>
        <taxon>Eukaryota</taxon>
        <taxon>Fungi</taxon>
        <taxon>Dikarya</taxon>
        <taxon>Ascomycota</taxon>
        <taxon>Pezizomycotina</taxon>
        <taxon>Dothideomycetes</taxon>
        <taxon>Dothideomycetidae</taxon>
        <taxon>Mycosphaerellales</taxon>
        <taxon>Teratosphaeriaceae</taxon>
        <taxon>Oleoguttula</taxon>
    </lineage>
</organism>
<feature type="compositionally biased region" description="Polar residues" evidence="1">
    <location>
        <begin position="25"/>
        <end position="34"/>
    </location>
</feature>
<keyword evidence="3" id="KW-1185">Reference proteome</keyword>
<dbReference type="Proteomes" id="UP001324427">
    <property type="component" value="Unassembled WGS sequence"/>
</dbReference>
<evidence type="ECO:0000313" key="3">
    <source>
        <dbReference type="Proteomes" id="UP001324427"/>
    </source>
</evidence>
<gene>
    <name evidence="2" type="ORF">LTR36_010414</name>
</gene>